<reference evidence="2 3" key="1">
    <citation type="submission" date="2017-02" db="EMBL/GenBank/DDBJ databases">
        <authorList>
            <person name="Peterson S.W."/>
        </authorList>
    </citation>
    <scope>NUCLEOTIDE SEQUENCE [LARGE SCALE GENOMIC DNA]</scope>
    <source>
        <strain evidence="2 3">S285</strain>
    </source>
</reference>
<dbReference type="EMBL" id="CP019948">
    <property type="protein sequence ID" value="ARN80039.1"/>
    <property type="molecule type" value="Genomic_DNA"/>
</dbReference>
<evidence type="ECO:0000313" key="3">
    <source>
        <dbReference type="Proteomes" id="UP000193978"/>
    </source>
</evidence>
<dbReference type="RefSeq" id="WP_085770096.1">
    <property type="nucleotide sequence ID" value="NZ_AP027149.1"/>
</dbReference>
<evidence type="ECO:0000313" key="2">
    <source>
        <dbReference type="EMBL" id="ARN80039.1"/>
    </source>
</evidence>
<name>A0A1W6MRC0_9HYPH</name>
<dbReference type="AlphaFoldDB" id="A0A1W6MRC0"/>
<evidence type="ECO:0008006" key="4">
    <source>
        <dbReference type="Google" id="ProtNLM"/>
    </source>
</evidence>
<evidence type="ECO:0000256" key="1">
    <source>
        <dbReference type="SAM" id="MobiDB-lite"/>
    </source>
</evidence>
<gene>
    <name evidence="2" type="ORF">B1812_01910</name>
</gene>
<dbReference type="OrthoDB" id="9815497at2"/>
<dbReference type="STRING" id="655015.B1812_01910"/>
<keyword evidence="3" id="KW-1185">Reference proteome</keyword>
<sequence length="274" mass="29663">MSKDKSVLVCGVGETASAAARRIFLEGYAVALFRTTAPRVLRRRMTFSDAWYDSFAQLEGVETRRADVSGEFLLGLQTRSFIPLLRQRWQDVMGFWPWDVIVAVEEDAEPRPTALRDLAELTIGMGPNFKAGLDCDLVVETEGPDPGAILRPGESARAPDSGRKGEPEDSVLALAPRNGLFRASVSIGMTIEAGEAFGFVDDTPALAPAGGRVRGLARKEAAVAQGEPLADIAFSPSTRVAGVSERNQLISRGVAFAIEMESEGWKPFSFENWA</sequence>
<dbReference type="Proteomes" id="UP000193978">
    <property type="component" value="Chromosome"/>
</dbReference>
<organism evidence="2 3">
    <name type="scientific">Methylocystis bryophila</name>
    <dbReference type="NCBI Taxonomy" id="655015"/>
    <lineage>
        <taxon>Bacteria</taxon>
        <taxon>Pseudomonadati</taxon>
        <taxon>Pseudomonadota</taxon>
        <taxon>Alphaproteobacteria</taxon>
        <taxon>Hyphomicrobiales</taxon>
        <taxon>Methylocystaceae</taxon>
        <taxon>Methylocystis</taxon>
    </lineage>
</organism>
<protein>
    <recommendedName>
        <fullName evidence="4">Xanthine dehydrogenase</fullName>
    </recommendedName>
</protein>
<accession>A0A1W6MRC0</accession>
<dbReference type="KEGG" id="mbry:B1812_01910"/>
<feature type="region of interest" description="Disordered" evidence="1">
    <location>
        <begin position="144"/>
        <end position="169"/>
    </location>
</feature>
<proteinExistence type="predicted"/>